<proteinExistence type="predicted"/>
<sequence>MNKNRLKESMLKVPLVYNIVTANIKDSNIQSYDASYGNHKKQYYKFFNFDDKSPIIFLFMEEVGGMEVQRDILI</sequence>
<evidence type="ECO:0000313" key="1">
    <source>
        <dbReference type="EMBL" id="WGX75074.1"/>
    </source>
</evidence>
<dbReference type="EMBL" id="CP124685">
    <property type="protein sequence ID" value="WGX75074.1"/>
    <property type="molecule type" value="Genomic_DNA"/>
</dbReference>
<name>A0ABY8R0L0_PARBF</name>
<keyword evidence="2" id="KW-1185">Reference proteome</keyword>
<reference evidence="1 2" key="1">
    <citation type="submission" date="2023-04" db="EMBL/GenBank/DDBJ databases">
        <title>Bacteria Genome Submission.</title>
        <authorList>
            <person name="Isaac P."/>
        </authorList>
    </citation>
    <scope>NUCLEOTIDE SEQUENCE [LARGE SCALE GENOMIC DNA]</scope>
    <source>
        <strain evidence="1 2">SampleS7P1</strain>
    </source>
</reference>
<accession>A0ABY8R0L0</accession>
<dbReference type="Proteomes" id="UP001239169">
    <property type="component" value="Chromosome"/>
</dbReference>
<gene>
    <name evidence="1" type="ORF">QJS64_13400</name>
</gene>
<protein>
    <submittedName>
        <fullName evidence="1">Uncharacterized protein</fullName>
    </submittedName>
</protein>
<organism evidence="1 2">
    <name type="scientific">Paraclostridium bifermentans</name>
    <name type="common">Clostridium bifermentans</name>
    <dbReference type="NCBI Taxonomy" id="1490"/>
    <lineage>
        <taxon>Bacteria</taxon>
        <taxon>Bacillati</taxon>
        <taxon>Bacillota</taxon>
        <taxon>Clostridia</taxon>
        <taxon>Peptostreptococcales</taxon>
        <taxon>Peptostreptococcaceae</taxon>
        <taxon>Paraclostridium</taxon>
    </lineage>
</organism>
<evidence type="ECO:0000313" key="2">
    <source>
        <dbReference type="Proteomes" id="UP001239169"/>
    </source>
</evidence>